<dbReference type="Pfam" id="PF07801">
    <property type="entry name" value="DUF1647"/>
    <property type="match status" value="1"/>
</dbReference>
<evidence type="ECO:0000313" key="1">
    <source>
        <dbReference type="EMBL" id="CAG5129940.1"/>
    </source>
</evidence>
<dbReference type="PANTHER" id="PTHR31389">
    <property type="entry name" value="LD39211P"/>
    <property type="match status" value="1"/>
</dbReference>
<dbReference type="AlphaFoldDB" id="A0A8S3ZQ46"/>
<comment type="caution">
    <text evidence="1">The sequence shown here is derived from an EMBL/GenBank/DDBJ whole genome shotgun (WGS) entry which is preliminary data.</text>
</comment>
<dbReference type="OrthoDB" id="5954868at2759"/>
<dbReference type="InterPro" id="IPR012444">
    <property type="entry name" value="DUF1647"/>
</dbReference>
<organism evidence="1 2">
    <name type="scientific">Candidula unifasciata</name>
    <dbReference type="NCBI Taxonomy" id="100452"/>
    <lineage>
        <taxon>Eukaryota</taxon>
        <taxon>Metazoa</taxon>
        <taxon>Spiralia</taxon>
        <taxon>Lophotrochozoa</taxon>
        <taxon>Mollusca</taxon>
        <taxon>Gastropoda</taxon>
        <taxon>Heterobranchia</taxon>
        <taxon>Euthyneura</taxon>
        <taxon>Panpulmonata</taxon>
        <taxon>Eupulmonata</taxon>
        <taxon>Stylommatophora</taxon>
        <taxon>Helicina</taxon>
        <taxon>Helicoidea</taxon>
        <taxon>Geomitridae</taxon>
        <taxon>Candidula</taxon>
    </lineage>
</organism>
<accession>A0A8S3ZQ46</accession>
<dbReference type="PANTHER" id="PTHR31389:SF4">
    <property type="entry name" value="LD39211P"/>
    <property type="match status" value="1"/>
</dbReference>
<name>A0A8S3ZQ46_9EUPU</name>
<dbReference type="Proteomes" id="UP000678393">
    <property type="component" value="Unassembled WGS sequence"/>
</dbReference>
<reference evidence="1" key="1">
    <citation type="submission" date="2021-04" db="EMBL/GenBank/DDBJ databases">
        <authorList>
            <consortium name="Molecular Ecology Group"/>
        </authorList>
    </citation>
    <scope>NUCLEOTIDE SEQUENCE</scope>
</reference>
<protein>
    <submittedName>
        <fullName evidence="1">Uncharacterized protein</fullName>
    </submittedName>
</protein>
<dbReference type="EMBL" id="CAJHNH020003768">
    <property type="protein sequence ID" value="CAG5129940.1"/>
    <property type="molecule type" value="Genomic_DNA"/>
</dbReference>
<sequence>MDKKYVGLNTEPNQTCGTASVIRNSCKTGSCLQLQLPRDLQSRVQQIVTPLHLQLNHRMKMLLSEMADKVPGYYDLIIVSAVSSSHFEEGQAMLYNIHKHLFPHLRNFTFVYYNLGLSAEQRNILSKICRCHLIDFPFELFPEFVRFRKCYTWKPLIVSAHISRSNLLVWIDASVRFNSEFNKFTELLNRARSRGMQVFLNKQTIAHATLPSMFHFFGDEACVYVNSSVTVATVLVFHNNLVVRRAIVEPWAACAISRRCMCPRGVDLFQIRISCHLETGEYGTCHRFDQSAISIILAKMYQDGLDYIVAPMKDYLDMKRGDKMKYPFVNITKVI</sequence>
<proteinExistence type="predicted"/>
<gene>
    <name evidence="1" type="ORF">CUNI_LOCUS15498</name>
</gene>
<evidence type="ECO:0000313" key="2">
    <source>
        <dbReference type="Proteomes" id="UP000678393"/>
    </source>
</evidence>
<keyword evidence="2" id="KW-1185">Reference proteome</keyword>